<dbReference type="EMBL" id="PVTH01000005">
    <property type="protein sequence ID" value="PRY52664.1"/>
    <property type="molecule type" value="Genomic_DNA"/>
</dbReference>
<name>A0A2T0U453_9SPHI</name>
<evidence type="ECO:0000313" key="1">
    <source>
        <dbReference type="EMBL" id="PRY52664.1"/>
    </source>
</evidence>
<gene>
    <name evidence="1" type="ORF">B0I27_105130</name>
</gene>
<dbReference type="Proteomes" id="UP000238034">
    <property type="component" value="Unassembled WGS sequence"/>
</dbReference>
<protein>
    <submittedName>
        <fullName evidence="1">Uncharacterized protein</fullName>
    </submittedName>
</protein>
<reference evidence="1 2" key="1">
    <citation type="submission" date="2018-03" db="EMBL/GenBank/DDBJ databases">
        <title>Genomic Encyclopedia of Type Strains, Phase III (KMG-III): the genomes of soil and plant-associated and newly described type strains.</title>
        <authorList>
            <person name="Whitman W."/>
        </authorList>
    </citation>
    <scope>NUCLEOTIDE SEQUENCE [LARGE SCALE GENOMIC DNA]</scope>
    <source>
        <strain evidence="1 2">CGMCC 1.9313</strain>
    </source>
</reference>
<dbReference type="AlphaFoldDB" id="A0A2T0U453"/>
<accession>A0A2T0U453</accession>
<sequence length="53" mass="5564">MDQKLFTSSSLLTSGPGTRLGVINMSVCVAGDGREFVYCDCSSNGKSVLDMEG</sequence>
<keyword evidence="2" id="KW-1185">Reference proteome</keyword>
<organism evidence="1 2">
    <name type="scientific">Arcticibacter pallidicorallinus</name>
    <dbReference type="NCBI Taxonomy" id="1259464"/>
    <lineage>
        <taxon>Bacteria</taxon>
        <taxon>Pseudomonadati</taxon>
        <taxon>Bacteroidota</taxon>
        <taxon>Sphingobacteriia</taxon>
        <taxon>Sphingobacteriales</taxon>
        <taxon>Sphingobacteriaceae</taxon>
        <taxon>Arcticibacter</taxon>
    </lineage>
</organism>
<evidence type="ECO:0000313" key="2">
    <source>
        <dbReference type="Proteomes" id="UP000238034"/>
    </source>
</evidence>
<proteinExistence type="predicted"/>
<comment type="caution">
    <text evidence="1">The sequence shown here is derived from an EMBL/GenBank/DDBJ whole genome shotgun (WGS) entry which is preliminary data.</text>
</comment>